<dbReference type="AlphaFoldDB" id="A0AAW2YYZ8"/>
<dbReference type="EMBL" id="JAOPGA020000797">
    <property type="protein sequence ID" value="KAL0481896.1"/>
    <property type="molecule type" value="Genomic_DNA"/>
</dbReference>
<name>A0AAW2YYZ8_9EUKA</name>
<keyword evidence="1" id="KW-1133">Transmembrane helix</keyword>
<accession>A0AAW2YYZ8</accession>
<dbReference type="InterPro" id="IPR025424">
    <property type="entry name" value="YrhK_domain"/>
</dbReference>
<evidence type="ECO:0000259" key="2">
    <source>
        <dbReference type="Pfam" id="PF14145"/>
    </source>
</evidence>
<gene>
    <name evidence="3" type="ORF">AKO1_011321</name>
</gene>
<protein>
    <recommendedName>
        <fullName evidence="2">YrhK domain-containing protein</fullName>
    </recommendedName>
</protein>
<dbReference type="Pfam" id="PF14145">
    <property type="entry name" value="YrhK"/>
    <property type="match status" value="1"/>
</dbReference>
<feature type="transmembrane region" description="Helical" evidence="1">
    <location>
        <begin position="99"/>
        <end position="125"/>
    </location>
</feature>
<feature type="domain" description="YrhK" evidence="2">
    <location>
        <begin position="11"/>
        <end position="61"/>
    </location>
</feature>
<keyword evidence="1" id="KW-0472">Membrane</keyword>
<dbReference type="Proteomes" id="UP001431209">
    <property type="component" value="Unassembled WGS sequence"/>
</dbReference>
<sequence length="221" mass="24787">MVKAWDAYILTGMYIIGSATFISGATLFHPKLVSRPNCYEAGVSMFITGSAFFLIASIYEWCSNLKAQITSNDKTQPSEEKEELLRNPDEPQRNNFMKYVLNVFLTRGTLSVLINLFFLVGSVMYWPTINQGIVGNWLYRVGSTLTSLSNIYALIRCLIPPYKSTKSVVMVAIFHILFALGGLEFFAGGFCFLFHKDEVGSILWAVGSFFFLLGSCELLIM</sequence>
<feature type="transmembrane region" description="Helical" evidence="1">
    <location>
        <begin position="201"/>
        <end position="220"/>
    </location>
</feature>
<organism evidence="3 4">
    <name type="scientific">Acrasis kona</name>
    <dbReference type="NCBI Taxonomy" id="1008807"/>
    <lineage>
        <taxon>Eukaryota</taxon>
        <taxon>Discoba</taxon>
        <taxon>Heterolobosea</taxon>
        <taxon>Tetramitia</taxon>
        <taxon>Eutetramitia</taxon>
        <taxon>Acrasidae</taxon>
        <taxon>Acrasis</taxon>
    </lineage>
</organism>
<feature type="transmembrane region" description="Helical" evidence="1">
    <location>
        <begin position="137"/>
        <end position="155"/>
    </location>
</feature>
<feature type="transmembrane region" description="Helical" evidence="1">
    <location>
        <begin position="167"/>
        <end position="195"/>
    </location>
</feature>
<feature type="transmembrane region" description="Helical" evidence="1">
    <location>
        <begin position="7"/>
        <end position="29"/>
    </location>
</feature>
<proteinExistence type="predicted"/>
<evidence type="ECO:0000256" key="1">
    <source>
        <dbReference type="SAM" id="Phobius"/>
    </source>
</evidence>
<comment type="caution">
    <text evidence="3">The sequence shown here is derived from an EMBL/GenBank/DDBJ whole genome shotgun (WGS) entry which is preliminary data.</text>
</comment>
<keyword evidence="4" id="KW-1185">Reference proteome</keyword>
<keyword evidence="1" id="KW-0812">Transmembrane</keyword>
<reference evidence="3 4" key="1">
    <citation type="submission" date="2024-03" db="EMBL/GenBank/DDBJ databases">
        <title>The Acrasis kona genome and developmental transcriptomes reveal deep origins of eukaryotic multicellular pathways.</title>
        <authorList>
            <person name="Sheikh S."/>
            <person name="Fu C.-J."/>
            <person name="Brown M.W."/>
            <person name="Baldauf S.L."/>
        </authorList>
    </citation>
    <scope>NUCLEOTIDE SEQUENCE [LARGE SCALE GENOMIC DNA]</scope>
    <source>
        <strain evidence="3 4">ATCC MYA-3509</strain>
    </source>
</reference>
<feature type="transmembrane region" description="Helical" evidence="1">
    <location>
        <begin position="41"/>
        <end position="62"/>
    </location>
</feature>
<evidence type="ECO:0000313" key="4">
    <source>
        <dbReference type="Proteomes" id="UP001431209"/>
    </source>
</evidence>
<evidence type="ECO:0000313" key="3">
    <source>
        <dbReference type="EMBL" id="KAL0481896.1"/>
    </source>
</evidence>